<evidence type="ECO:0000313" key="3">
    <source>
        <dbReference type="Proteomes" id="UP001549921"/>
    </source>
</evidence>
<keyword evidence="1" id="KW-1133">Transmembrane helix</keyword>
<organism evidence="2 3">
    <name type="scientific">Loxostege sticticalis</name>
    <name type="common">Beet webworm moth</name>
    <dbReference type="NCBI Taxonomy" id="481309"/>
    <lineage>
        <taxon>Eukaryota</taxon>
        <taxon>Metazoa</taxon>
        <taxon>Ecdysozoa</taxon>
        <taxon>Arthropoda</taxon>
        <taxon>Hexapoda</taxon>
        <taxon>Insecta</taxon>
        <taxon>Pterygota</taxon>
        <taxon>Neoptera</taxon>
        <taxon>Endopterygota</taxon>
        <taxon>Lepidoptera</taxon>
        <taxon>Glossata</taxon>
        <taxon>Ditrysia</taxon>
        <taxon>Pyraloidea</taxon>
        <taxon>Crambidae</taxon>
        <taxon>Pyraustinae</taxon>
        <taxon>Loxostege</taxon>
    </lineage>
</organism>
<evidence type="ECO:0000313" key="2">
    <source>
        <dbReference type="EMBL" id="KAL0830112.1"/>
    </source>
</evidence>
<evidence type="ECO:0000256" key="1">
    <source>
        <dbReference type="SAM" id="Phobius"/>
    </source>
</evidence>
<protein>
    <submittedName>
        <fullName evidence="2">Uncharacterized protein</fullName>
    </submittedName>
</protein>
<keyword evidence="1" id="KW-0812">Transmembrane</keyword>
<comment type="caution">
    <text evidence="2">The sequence shown here is derived from an EMBL/GenBank/DDBJ whole genome shotgun (WGS) entry which is preliminary data.</text>
</comment>
<gene>
    <name evidence="2" type="ORF">ABMA28_003569</name>
</gene>
<reference evidence="2 3" key="1">
    <citation type="submission" date="2024-06" db="EMBL/GenBank/DDBJ databases">
        <title>A chromosome-level genome assembly of beet webworm, Loxostege sticticalis.</title>
        <authorList>
            <person name="Zhang Y."/>
        </authorList>
    </citation>
    <scope>NUCLEOTIDE SEQUENCE [LARGE SCALE GENOMIC DNA]</scope>
    <source>
        <strain evidence="2">AQ028</strain>
        <tissue evidence="2">Male pupae</tissue>
    </source>
</reference>
<dbReference type="EMBL" id="JBEDNZ010000014">
    <property type="protein sequence ID" value="KAL0830112.1"/>
    <property type="molecule type" value="Genomic_DNA"/>
</dbReference>
<feature type="transmembrane region" description="Helical" evidence="1">
    <location>
        <begin position="14"/>
        <end position="35"/>
    </location>
</feature>
<keyword evidence="1" id="KW-0472">Membrane</keyword>
<proteinExistence type="predicted"/>
<name>A0ABD0SWJ0_LOXSC</name>
<dbReference type="AlphaFoldDB" id="A0ABD0SWJ0"/>
<dbReference type="Proteomes" id="UP001549921">
    <property type="component" value="Unassembled WGS sequence"/>
</dbReference>
<feature type="transmembrane region" description="Helical" evidence="1">
    <location>
        <begin position="47"/>
        <end position="73"/>
    </location>
</feature>
<accession>A0ABD0SWJ0</accession>
<sequence length="127" mass="13094">MDPIMEWRTTVTDIMVIMDTAVTVMHLGVTVRMVTDPGVTKGRMVTVVITATVVLTAMVTATAMALAVALMALDPIITATTALTVAATENLDIMGLSAAAGLLGKGQDRTNIAKGNVPKEGTALPAL</sequence>